<evidence type="ECO:0000256" key="1">
    <source>
        <dbReference type="SAM" id="MobiDB-lite"/>
    </source>
</evidence>
<protein>
    <submittedName>
        <fullName evidence="2">Uncharacterized protein</fullName>
    </submittedName>
</protein>
<feature type="compositionally biased region" description="Polar residues" evidence="1">
    <location>
        <begin position="21"/>
        <end position="32"/>
    </location>
</feature>
<feature type="region of interest" description="Disordered" evidence="1">
    <location>
        <begin position="21"/>
        <end position="40"/>
    </location>
</feature>
<sequence length="40" mass="4085">PSHLGTGGSVIVASGGCSRSTQCETGMTNGKLTRNEKQYA</sequence>
<dbReference type="EMBL" id="CAVNYO010000419">
    <property type="protein sequence ID" value="CAK5277166.1"/>
    <property type="molecule type" value="Genomic_DNA"/>
</dbReference>
<evidence type="ECO:0000313" key="3">
    <source>
        <dbReference type="Proteomes" id="UP001295794"/>
    </source>
</evidence>
<evidence type="ECO:0000313" key="2">
    <source>
        <dbReference type="EMBL" id="CAK5277166.1"/>
    </source>
</evidence>
<proteinExistence type="predicted"/>
<organism evidence="2 3">
    <name type="scientific">Mycena citricolor</name>
    <dbReference type="NCBI Taxonomy" id="2018698"/>
    <lineage>
        <taxon>Eukaryota</taxon>
        <taxon>Fungi</taxon>
        <taxon>Dikarya</taxon>
        <taxon>Basidiomycota</taxon>
        <taxon>Agaricomycotina</taxon>
        <taxon>Agaricomycetes</taxon>
        <taxon>Agaricomycetidae</taxon>
        <taxon>Agaricales</taxon>
        <taxon>Marasmiineae</taxon>
        <taxon>Mycenaceae</taxon>
        <taxon>Mycena</taxon>
    </lineage>
</organism>
<dbReference type="Proteomes" id="UP001295794">
    <property type="component" value="Unassembled WGS sequence"/>
</dbReference>
<name>A0AAD2K3R4_9AGAR</name>
<accession>A0AAD2K3R4</accession>
<keyword evidence="3" id="KW-1185">Reference proteome</keyword>
<dbReference type="AlphaFoldDB" id="A0AAD2K3R4"/>
<feature type="non-terminal residue" evidence="2">
    <location>
        <position position="1"/>
    </location>
</feature>
<reference evidence="2" key="1">
    <citation type="submission" date="2023-11" db="EMBL/GenBank/DDBJ databases">
        <authorList>
            <person name="De Vega J J."/>
            <person name="De Vega J J."/>
        </authorList>
    </citation>
    <scope>NUCLEOTIDE SEQUENCE</scope>
</reference>
<gene>
    <name evidence="2" type="ORF">MYCIT1_LOCUS26008</name>
</gene>
<comment type="caution">
    <text evidence="2">The sequence shown here is derived from an EMBL/GenBank/DDBJ whole genome shotgun (WGS) entry which is preliminary data.</text>
</comment>